<dbReference type="EMBL" id="FONH01000011">
    <property type="protein sequence ID" value="SFF27316.1"/>
    <property type="molecule type" value="Genomic_DNA"/>
</dbReference>
<gene>
    <name evidence="2" type="ORF">SAMN02799615_02970</name>
</gene>
<dbReference type="PANTHER" id="PTHR36966:SF1">
    <property type="entry name" value="REP-ASSOCIATED TYROSINE TRANSPOSASE"/>
    <property type="match status" value="1"/>
</dbReference>
<evidence type="ECO:0000313" key="2">
    <source>
        <dbReference type="EMBL" id="SFF27316.1"/>
    </source>
</evidence>
<dbReference type="SUPFAM" id="SSF143422">
    <property type="entry name" value="Transposase IS200-like"/>
    <property type="match status" value="1"/>
</dbReference>
<dbReference type="AlphaFoldDB" id="A0A1I2HEZ8"/>
<dbReference type="GO" id="GO:0004803">
    <property type="term" value="F:transposase activity"/>
    <property type="evidence" value="ECO:0007669"/>
    <property type="project" value="InterPro"/>
</dbReference>
<sequence>MRYRRAHSPGGTFFFTVNLADRTSSMLVDRIDALRDAVGTTLRGHPCTVLAWAVMPDHMHAIWTLPSEDGDYATRWMLIKQRFSRAIPAREVIGSSRRKKDERGIWQRRYWEHEIRSQRDLDRHVDYVHINPVKHGHTARAGEWPYSSIHRYIRQGILSSDWACDFTETLGGEPSA</sequence>
<organism evidence="2 3">
    <name type="scientific">Dyella marensis</name>
    <dbReference type="NCBI Taxonomy" id="500610"/>
    <lineage>
        <taxon>Bacteria</taxon>
        <taxon>Pseudomonadati</taxon>
        <taxon>Pseudomonadota</taxon>
        <taxon>Gammaproteobacteria</taxon>
        <taxon>Lysobacterales</taxon>
        <taxon>Rhodanobacteraceae</taxon>
        <taxon>Dyella</taxon>
    </lineage>
</organism>
<name>A0A1I2HEZ8_9GAMM</name>
<dbReference type="GO" id="GO:0006313">
    <property type="term" value="P:DNA transposition"/>
    <property type="evidence" value="ECO:0007669"/>
    <property type="project" value="InterPro"/>
</dbReference>
<reference evidence="3" key="1">
    <citation type="submission" date="2016-10" db="EMBL/GenBank/DDBJ databases">
        <authorList>
            <person name="Varghese N."/>
            <person name="Submissions S."/>
        </authorList>
    </citation>
    <scope>NUCLEOTIDE SEQUENCE [LARGE SCALE GENOMIC DNA]</scope>
    <source>
        <strain evidence="3">UNC178MFTsu3.1</strain>
    </source>
</reference>
<evidence type="ECO:0000259" key="1">
    <source>
        <dbReference type="SMART" id="SM01321"/>
    </source>
</evidence>
<feature type="domain" description="Transposase IS200-like" evidence="1">
    <location>
        <begin position="8"/>
        <end position="131"/>
    </location>
</feature>
<evidence type="ECO:0000313" key="3">
    <source>
        <dbReference type="Proteomes" id="UP000199477"/>
    </source>
</evidence>
<dbReference type="SMART" id="SM01321">
    <property type="entry name" value="Y1_Tnp"/>
    <property type="match status" value="1"/>
</dbReference>
<dbReference type="STRING" id="500610.SAMN02799615_02970"/>
<accession>A0A1I2HEZ8</accession>
<dbReference type="Gene3D" id="3.30.70.1290">
    <property type="entry name" value="Transposase IS200-like"/>
    <property type="match status" value="1"/>
</dbReference>
<dbReference type="RefSeq" id="WP_026635081.1">
    <property type="nucleotide sequence ID" value="NZ_FONH01000011.1"/>
</dbReference>
<dbReference type="NCBIfam" id="NF047646">
    <property type="entry name" value="REP_Tyr_transpos"/>
    <property type="match status" value="1"/>
</dbReference>
<dbReference type="InterPro" id="IPR052715">
    <property type="entry name" value="RAYT_transposase"/>
</dbReference>
<protein>
    <submittedName>
        <fullName evidence="2">Putative transposase</fullName>
    </submittedName>
</protein>
<keyword evidence="3" id="KW-1185">Reference proteome</keyword>
<dbReference type="PANTHER" id="PTHR36966">
    <property type="entry name" value="REP-ASSOCIATED TYROSINE TRANSPOSASE"/>
    <property type="match status" value="1"/>
</dbReference>
<dbReference type="InterPro" id="IPR036515">
    <property type="entry name" value="Transposase_17_sf"/>
</dbReference>
<dbReference type="InterPro" id="IPR002686">
    <property type="entry name" value="Transposase_17"/>
</dbReference>
<dbReference type="GO" id="GO:0043565">
    <property type="term" value="F:sequence-specific DNA binding"/>
    <property type="evidence" value="ECO:0007669"/>
    <property type="project" value="TreeGrafter"/>
</dbReference>
<dbReference type="Proteomes" id="UP000199477">
    <property type="component" value="Unassembled WGS sequence"/>
</dbReference>
<proteinExistence type="predicted"/>